<comment type="caution">
    <text evidence="8">Lacks conserved residue(s) required for the propagation of feature annotation.</text>
</comment>
<evidence type="ECO:0000256" key="2">
    <source>
        <dbReference type="ARBA" id="ARBA00004141"/>
    </source>
</evidence>
<comment type="function">
    <text evidence="8">Serine protease involved in intramembrane proteolysis.</text>
</comment>
<keyword evidence="6 8" id="KW-1133">Transmembrane helix</keyword>
<dbReference type="PANTHER" id="PTHR22936">
    <property type="entry name" value="RHOMBOID-RELATED"/>
    <property type="match status" value="1"/>
</dbReference>
<dbReference type="GO" id="GO:0016020">
    <property type="term" value="C:membrane"/>
    <property type="evidence" value="ECO:0007669"/>
    <property type="project" value="UniProtKB-SubCell"/>
</dbReference>
<dbReference type="AlphaFoldDB" id="A0AAQ3JZE4"/>
<dbReference type="FunFam" id="1.20.1540.10:FF:000019">
    <property type="entry name" value="RHOMBOID-like protein"/>
    <property type="match status" value="1"/>
</dbReference>
<keyword evidence="5 8" id="KW-0378">Hydrolase</keyword>
<keyword evidence="7 8" id="KW-0472">Membrane</keyword>
<evidence type="ECO:0000256" key="3">
    <source>
        <dbReference type="ARBA" id="ARBA00009045"/>
    </source>
</evidence>
<dbReference type="GO" id="GO:0004252">
    <property type="term" value="F:serine-type endopeptidase activity"/>
    <property type="evidence" value="ECO:0007669"/>
    <property type="project" value="InterPro"/>
</dbReference>
<comment type="subcellular location">
    <subcellularLocation>
        <location evidence="2 8">Membrane</location>
        <topology evidence="2 8">Multi-pass membrane protein</topology>
    </subcellularLocation>
</comment>
<evidence type="ECO:0000256" key="9">
    <source>
        <dbReference type="SAM" id="MobiDB-lite"/>
    </source>
</evidence>
<evidence type="ECO:0000256" key="4">
    <source>
        <dbReference type="ARBA" id="ARBA00022692"/>
    </source>
</evidence>
<keyword evidence="8" id="KW-0645">Protease</keyword>
<reference evidence="11 12" key="1">
    <citation type="submission" date="2023-10" db="EMBL/GenBank/DDBJ databases">
        <title>Chromosome-scale genome assembly provides insights into flower coloration mechanisms of Canna indica.</title>
        <authorList>
            <person name="Li C."/>
        </authorList>
    </citation>
    <scope>NUCLEOTIDE SEQUENCE [LARGE SCALE GENOMIC DNA]</scope>
    <source>
        <tissue evidence="11">Flower</tissue>
    </source>
</reference>
<dbReference type="InterPro" id="IPR002610">
    <property type="entry name" value="Peptidase_S54_rhomboid-like"/>
</dbReference>
<protein>
    <recommendedName>
        <fullName evidence="8">RHOMBOID-like protein</fullName>
        <ecNumber evidence="8">3.4.21.105</ecNumber>
    </recommendedName>
</protein>
<comment type="catalytic activity">
    <reaction evidence="1 8">
        <text>Cleaves type-1 transmembrane domains using a catalytic dyad composed of serine and histidine that are contributed by different transmembrane domains.</text>
        <dbReference type="EC" id="3.4.21.105"/>
    </reaction>
</comment>
<dbReference type="GO" id="GO:0012505">
    <property type="term" value="C:endomembrane system"/>
    <property type="evidence" value="ECO:0007669"/>
    <property type="project" value="UniProtKB-ARBA"/>
</dbReference>
<dbReference type="GO" id="GO:0006508">
    <property type="term" value="P:proteolysis"/>
    <property type="evidence" value="ECO:0007669"/>
    <property type="project" value="UniProtKB-KW"/>
</dbReference>
<accession>A0AAQ3JZE4</accession>
<proteinExistence type="inferred from homology"/>
<feature type="domain" description="Peptidase S54 rhomboid" evidence="10">
    <location>
        <begin position="117"/>
        <end position="254"/>
    </location>
</feature>
<keyword evidence="12" id="KW-1185">Reference proteome</keyword>
<keyword evidence="4 8" id="KW-0812">Transmembrane</keyword>
<name>A0AAQ3JZE4_9LILI</name>
<feature type="transmembrane region" description="Helical" evidence="8">
    <location>
        <begin position="40"/>
        <end position="62"/>
    </location>
</feature>
<dbReference type="EMBL" id="CP136891">
    <property type="protein sequence ID" value="WOK99136.1"/>
    <property type="molecule type" value="Genomic_DNA"/>
</dbReference>
<organism evidence="11 12">
    <name type="scientific">Canna indica</name>
    <name type="common">Indian-shot</name>
    <dbReference type="NCBI Taxonomy" id="4628"/>
    <lineage>
        <taxon>Eukaryota</taxon>
        <taxon>Viridiplantae</taxon>
        <taxon>Streptophyta</taxon>
        <taxon>Embryophyta</taxon>
        <taxon>Tracheophyta</taxon>
        <taxon>Spermatophyta</taxon>
        <taxon>Magnoliopsida</taxon>
        <taxon>Liliopsida</taxon>
        <taxon>Zingiberales</taxon>
        <taxon>Cannaceae</taxon>
        <taxon>Canna</taxon>
    </lineage>
</organism>
<sequence length="313" mass="34345">MGKKSSFPPALGDDWEAPGGSRGQWAAPCPPPPPPPPEEWVAWLMPLISIVNTVSFAFSMYVNDCPATHRLDADACVFPSLGQFAFEPLSVNPLFGPSIYTLDRLGALDFKKVVVEGERWRLFACMWLHAGVIHLLANNLSLLFTGMRLEEEFGFVKIGLLYILSGFGGSLMSCFSLQSNVSVGASGAIFGLLGAMLSELITNWSIYTNKCTALFSLLVVIAINMAVGAVPHVDSSAHLGGFISGFLLGFVLLMRPQFGYIRRDHIPPGYNMELLRPKHKVYQYLLSFIALVILIIGYIYGLVKLQIVESRLN</sequence>
<evidence type="ECO:0000256" key="7">
    <source>
        <dbReference type="ARBA" id="ARBA00023136"/>
    </source>
</evidence>
<dbReference type="Proteomes" id="UP001327560">
    <property type="component" value="Chromosome 2"/>
</dbReference>
<keyword evidence="8" id="KW-0720">Serine protease</keyword>
<dbReference type="InterPro" id="IPR022764">
    <property type="entry name" value="Peptidase_S54_rhomboid_dom"/>
</dbReference>
<evidence type="ECO:0000256" key="6">
    <source>
        <dbReference type="ARBA" id="ARBA00022989"/>
    </source>
</evidence>
<dbReference type="InterPro" id="IPR035952">
    <property type="entry name" value="Rhomboid-like_sf"/>
</dbReference>
<dbReference type="GO" id="GO:0005737">
    <property type="term" value="C:cytoplasm"/>
    <property type="evidence" value="ECO:0007669"/>
    <property type="project" value="UniProtKB-ARBA"/>
</dbReference>
<dbReference type="Gene3D" id="1.20.1540.10">
    <property type="entry name" value="Rhomboid-like"/>
    <property type="match status" value="1"/>
</dbReference>
<comment type="similarity">
    <text evidence="3 8">Belongs to the peptidase S54 family.</text>
</comment>
<evidence type="ECO:0000259" key="10">
    <source>
        <dbReference type="Pfam" id="PF01694"/>
    </source>
</evidence>
<dbReference type="SUPFAM" id="SSF144091">
    <property type="entry name" value="Rhomboid-like"/>
    <property type="match status" value="1"/>
</dbReference>
<feature type="transmembrane region" description="Helical" evidence="8">
    <location>
        <begin position="158"/>
        <end position="177"/>
    </location>
</feature>
<dbReference type="EC" id="3.4.21.105" evidence="8"/>
<evidence type="ECO:0000256" key="1">
    <source>
        <dbReference type="ARBA" id="ARBA00000156"/>
    </source>
</evidence>
<gene>
    <name evidence="11" type="ORF">Cni_G07848</name>
</gene>
<feature type="transmembrane region" description="Helical" evidence="8">
    <location>
        <begin position="213"/>
        <end position="230"/>
    </location>
</feature>
<feature type="region of interest" description="Disordered" evidence="9">
    <location>
        <begin position="1"/>
        <end position="33"/>
    </location>
</feature>
<dbReference type="PANTHER" id="PTHR22936:SF77">
    <property type="entry name" value="RHOMBOID-LIKE PROTEIN 1"/>
    <property type="match status" value="1"/>
</dbReference>
<feature type="transmembrane region" description="Helical" evidence="8">
    <location>
        <begin position="189"/>
        <end position="207"/>
    </location>
</feature>
<feature type="transmembrane region" description="Helical" evidence="8">
    <location>
        <begin position="281"/>
        <end position="303"/>
    </location>
</feature>
<dbReference type="Pfam" id="PF01694">
    <property type="entry name" value="Rhomboid"/>
    <property type="match status" value="1"/>
</dbReference>
<feature type="transmembrane region" description="Helical" evidence="8">
    <location>
        <begin position="242"/>
        <end position="261"/>
    </location>
</feature>
<evidence type="ECO:0000256" key="8">
    <source>
        <dbReference type="RuleBase" id="RU362115"/>
    </source>
</evidence>
<evidence type="ECO:0000313" key="12">
    <source>
        <dbReference type="Proteomes" id="UP001327560"/>
    </source>
</evidence>
<evidence type="ECO:0000313" key="11">
    <source>
        <dbReference type="EMBL" id="WOK99136.1"/>
    </source>
</evidence>
<evidence type="ECO:0000256" key="5">
    <source>
        <dbReference type="ARBA" id="ARBA00022801"/>
    </source>
</evidence>